<evidence type="ECO:0000256" key="1">
    <source>
        <dbReference type="SAM" id="SignalP"/>
    </source>
</evidence>
<dbReference type="STRING" id="670155.SAMN04488001_0512"/>
<feature type="signal peptide" evidence="1">
    <location>
        <begin position="1"/>
        <end position="19"/>
    </location>
</feature>
<name>A0A1H2RI26_9RHOB</name>
<gene>
    <name evidence="2" type="ORF">SAMN04488001_0512</name>
</gene>
<keyword evidence="1" id="KW-0732">Signal</keyword>
<evidence type="ECO:0000313" key="2">
    <source>
        <dbReference type="EMBL" id="SDW19037.1"/>
    </source>
</evidence>
<dbReference type="EMBL" id="FNOI01000001">
    <property type="protein sequence ID" value="SDW19037.1"/>
    <property type="molecule type" value="Genomic_DNA"/>
</dbReference>
<keyword evidence="3" id="KW-1185">Reference proteome</keyword>
<dbReference type="AlphaFoldDB" id="A0A1H2RI26"/>
<reference evidence="3" key="1">
    <citation type="submission" date="2016-10" db="EMBL/GenBank/DDBJ databases">
        <authorList>
            <person name="Varghese N."/>
            <person name="Submissions S."/>
        </authorList>
    </citation>
    <scope>NUCLEOTIDE SEQUENCE [LARGE SCALE GENOMIC DNA]</scope>
    <source>
        <strain evidence="3">DSM 26922</strain>
    </source>
</reference>
<protein>
    <submittedName>
        <fullName evidence="2">Uncharacterized protein</fullName>
    </submittedName>
</protein>
<evidence type="ECO:0000313" key="3">
    <source>
        <dbReference type="Proteomes" id="UP000199441"/>
    </source>
</evidence>
<dbReference type="Proteomes" id="UP000199441">
    <property type="component" value="Unassembled WGS sequence"/>
</dbReference>
<proteinExistence type="predicted"/>
<organism evidence="2 3">
    <name type="scientific">Litoreibacter albidus</name>
    <dbReference type="NCBI Taxonomy" id="670155"/>
    <lineage>
        <taxon>Bacteria</taxon>
        <taxon>Pseudomonadati</taxon>
        <taxon>Pseudomonadota</taxon>
        <taxon>Alphaproteobacteria</taxon>
        <taxon>Rhodobacterales</taxon>
        <taxon>Roseobacteraceae</taxon>
        <taxon>Litoreibacter</taxon>
    </lineage>
</organism>
<sequence>MRVQLFFAALCIFPATAFAGCASNMTTLVSCTAGNGDKALDVCSDGTHVLYRFGTSGQTPNLELIRSILDVDVTPWSGVGSSIWESVTLHNGAFSYEAFSSVARNPEAPAISGGVDVFEDGSPVASVQCDAGSVQTNIDALFEMREAAGLCYDHSTFAWGACK</sequence>
<feature type="chain" id="PRO_5011787960" evidence="1">
    <location>
        <begin position="20"/>
        <end position="163"/>
    </location>
</feature>
<dbReference type="PROSITE" id="PS51257">
    <property type="entry name" value="PROKAR_LIPOPROTEIN"/>
    <property type="match status" value="1"/>
</dbReference>
<accession>A0A1H2RI26</accession>